<reference evidence="2" key="1">
    <citation type="submission" date="2020-11" db="EMBL/GenBank/DDBJ databases">
        <authorList>
            <person name="Konstantinou D."/>
            <person name="Gkelis S."/>
            <person name="Popin R."/>
            <person name="Fewer D."/>
            <person name="Sivonen K."/>
        </authorList>
    </citation>
    <scope>NUCLEOTIDE SEQUENCE</scope>
    <source>
        <strain evidence="2">TAU-MAC 1115</strain>
    </source>
</reference>
<evidence type="ECO:0000313" key="2">
    <source>
        <dbReference type="EMBL" id="MBT9316301.1"/>
    </source>
</evidence>
<evidence type="ECO:0000256" key="1">
    <source>
        <dbReference type="SAM" id="MobiDB-lite"/>
    </source>
</evidence>
<feature type="compositionally biased region" description="Low complexity" evidence="1">
    <location>
        <begin position="90"/>
        <end position="101"/>
    </location>
</feature>
<sequence>MHQLTISSNKYPGIQMRVPDLPGFPGKSKPQEGVGGVVTWHRDQTYLVTDATKEAIEREFDLFPGRVSRHYNLVWTALTPAPAENKEAAPEPAAAKTPPAELSAEDKDLIDIEVGKLLGKTIAEATPVLTATATNVDIALNLRIAYLQAVIAHDDIQKGLQDEAEDLLEQIQPAA</sequence>
<protein>
    <submittedName>
        <fullName evidence="2">Uncharacterized protein</fullName>
    </submittedName>
</protein>
<keyword evidence="3" id="KW-1185">Reference proteome</keyword>
<accession>A0A947GP03</accession>
<reference evidence="2" key="2">
    <citation type="journal article" date="2021" name="Mar. Drugs">
        <title>Genome Reduction and Secondary Metabolism of the Marine Sponge-Associated Cyanobacterium Leptothoe.</title>
        <authorList>
            <person name="Konstantinou D."/>
            <person name="Popin R.V."/>
            <person name="Fewer D.P."/>
            <person name="Sivonen K."/>
            <person name="Gkelis S."/>
        </authorList>
    </citation>
    <scope>NUCLEOTIDE SEQUENCE</scope>
    <source>
        <strain evidence="2">TAU-MAC 1115</strain>
    </source>
</reference>
<dbReference type="AlphaFoldDB" id="A0A947GP03"/>
<evidence type="ECO:0000313" key="3">
    <source>
        <dbReference type="Proteomes" id="UP000717364"/>
    </source>
</evidence>
<dbReference type="Proteomes" id="UP000717364">
    <property type="component" value="Unassembled WGS sequence"/>
</dbReference>
<proteinExistence type="predicted"/>
<dbReference type="RefSeq" id="WP_215609369.1">
    <property type="nucleotide sequence ID" value="NZ_JADOES010000023.1"/>
</dbReference>
<gene>
    <name evidence="2" type="ORF">IXB50_12795</name>
</gene>
<comment type="caution">
    <text evidence="2">The sequence shown here is derived from an EMBL/GenBank/DDBJ whole genome shotgun (WGS) entry which is preliminary data.</text>
</comment>
<name>A0A947GP03_9CYAN</name>
<organism evidence="2 3">
    <name type="scientific">Leptothoe spongobia TAU-MAC 1115</name>
    <dbReference type="NCBI Taxonomy" id="1967444"/>
    <lineage>
        <taxon>Bacteria</taxon>
        <taxon>Bacillati</taxon>
        <taxon>Cyanobacteriota</taxon>
        <taxon>Cyanophyceae</taxon>
        <taxon>Nodosilineales</taxon>
        <taxon>Cymatolegaceae</taxon>
        <taxon>Leptothoe</taxon>
        <taxon>Leptothoe spongobia</taxon>
    </lineage>
</organism>
<dbReference type="EMBL" id="JADOES010000023">
    <property type="protein sequence ID" value="MBT9316301.1"/>
    <property type="molecule type" value="Genomic_DNA"/>
</dbReference>
<feature type="region of interest" description="Disordered" evidence="1">
    <location>
        <begin position="82"/>
        <end position="101"/>
    </location>
</feature>